<feature type="compositionally biased region" description="Basic residues" evidence="4">
    <location>
        <begin position="201"/>
        <end position="211"/>
    </location>
</feature>
<dbReference type="EMBL" id="JAVHJM010000010">
    <property type="protein sequence ID" value="KAK6503926.1"/>
    <property type="molecule type" value="Genomic_DNA"/>
</dbReference>
<accession>A0AAN8NEH4</accession>
<dbReference type="InterPro" id="IPR006709">
    <property type="entry name" value="SSU_processome_Utp14"/>
</dbReference>
<dbReference type="PANTHER" id="PTHR14150">
    <property type="entry name" value="U3 SMALL NUCLEOLAR RNA-ASSOCIATED PROTEIN 14"/>
    <property type="match status" value="1"/>
</dbReference>
<feature type="region of interest" description="Disordered" evidence="4">
    <location>
        <begin position="438"/>
        <end position="476"/>
    </location>
</feature>
<keyword evidence="6" id="KW-1185">Reference proteome</keyword>
<feature type="compositionally biased region" description="Basic and acidic residues" evidence="4">
    <location>
        <begin position="503"/>
        <end position="516"/>
    </location>
</feature>
<sequence>MPPVKSAERDEPKRHNAAAVLVEGINTFSQSISSSQRKRKRGVPTIIRSDDEAIGSRLDVKDLDIITGNSRLRSSLKGLVNDVNVEVPSTFNHQKLYAPVPHTTQARLNRCEAYSTTKQTFNKWTDAVQSARSAEQLIFPLGGNVASSFNNIKYHSSHQSGRAETRPSTKLECRISKTLSLTTQDPDKNKYPTDSEDLSKSKSKHVKTKTAHLRMERELLLRKEAKAKRLRKIKSKSYRRILRKDLRKFGNLPSSSENANADGTGGTLEGGDFSRIDSDSPERDLSDDIRLRHNIDESMLPEERNDKSHPSQRLFTMKFMEKAKRHDALKDQYIDVSETQEIPKGRRMFHDGLLPSRAGQIESLSTTNKKGIRPSDPKFGSLMDFKTGQIEGKANPWLYPTNNNSKLEASLAILPAPRTHEDQTLIAMRDENGRHTAVLDIDSPSSSSTPPSPSLSGGISKSIIPPPASQALNERPGHIRRNEQSGLLARAFASDNIMTEILDERPENSSRSDREATGLQGWGTWGISPGNTGRSRKQKGLGLKASENQQTKVEKVSLNQQLCKKGLKYLATNLPYPFETSDQYERSLRFPIGQEWSTKQTHQTLTAPRVIVKGGTVITPLS</sequence>
<protein>
    <submittedName>
        <fullName evidence="5">Uncharacterized protein</fullName>
    </submittedName>
</protein>
<evidence type="ECO:0000256" key="2">
    <source>
        <dbReference type="ARBA" id="ARBA00022553"/>
    </source>
</evidence>
<organism evidence="5 6">
    <name type="scientific">Arthrobotrys conoides</name>
    <dbReference type="NCBI Taxonomy" id="74498"/>
    <lineage>
        <taxon>Eukaryota</taxon>
        <taxon>Fungi</taxon>
        <taxon>Dikarya</taxon>
        <taxon>Ascomycota</taxon>
        <taxon>Pezizomycotina</taxon>
        <taxon>Orbiliomycetes</taxon>
        <taxon>Orbiliales</taxon>
        <taxon>Orbiliaceae</taxon>
        <taxon>Arthrobotrys</taxon>
    </lineage>
</organism>
<feature type="compositionally biased region" description="Low complexity" evidence="4">
    <location>
        <begin position="443"/>
        <end position="463"/>
    </location>
</feature>
<dbReference type="PANTHER" id="PTHR14150:SF12">
    <property type="entry name" value="U3 SMALL NUCLEOLAR RNA-ASSOCIATED PROTEIN 14 HOMOLOG A"/>
    <property type="match status" value="1"/>
</dbReference>
<dbReference type="GO" id="GO:0006364">
    <property type="term" value="P:rRNA processing"/>
    <property type="evidence" value="ECO:0007669"/>
    <property type="project" value="InterPro"/>
</dbReference>
<proteinExistence type="predicted"/>
<evidence type="ECO:0000256" key="1">
    <source>
        <dbReference type="ARBA" id="ARBA00004604"/>
    </source>
</evidence>
<feature type="region of interest" description="Disordered" evidence="4">
    <location>
        <begin position="157"/>
        <end position="211"/>
    </location>
</feature>
<feature type="compositionally biased region" description="Polar residues" evidence="4">
    <location>
        <begin position="252"/>
        <end position="261"/>
    </location>
</feature>
<feature type="compositionally biased region" description="Basic and acidic residues" evidence="4">
    <location>
        <begin position="185"/>
        <end position="200"/>
    </location>
</feature>
<evidence type="ECO:0000256" key="3">
    <source>
        <dbReference type="ARBA" id="ARBA00023242"/>
    </source>
</evidence>
<reference evidence="5 6" key="1">
    <citation type="submission" date="2019-10" db="EMBL/GenBank/DDBJ databases">
        <authorList>
            <person name="Palmer J.M."/>
        </authorList>
    </citation>
    <scope>NUCLEOTIDE SEQUENCE [LARGE SCALE GENOMIC DNA]</scope>
    <source>
        <strain evidence="5 6">TWF506</strain>
    </source>
</reference>
<feature type="region of interest" description="Disordered" evidence="4">
    <location>
        <begin position="503"/>
        <end position="539"/>
    </location>
</feature>
<gene>
    <name evidence="5" type="ORF">TWF506_002149</name>
</gene>
<comment type="subcellular location">
    <subcellularLocation>
        <location evidence="1">Nucleus</location>
        <location evidence="1">Nucleolus</location>
    </subcellularLocation>
</comment>
<dbReference type="AlphaFoldDB" id="A0AAN8NEH4"/>
<feature type="compositionally biased region" description="Basic and acidic residues" evidence="4">
    <location>
        <begin position="272"/>
        <end position="285"/>
    </location>
</feature>
<evidence type="ECO:0000313" key="5">
    <source>
        <dbReference type="EMBL" id="KAK6503926.1"/>
    </source>
</evidence>
<dbReference type="Proteomes" id="UP001307849">
    <property type="component" value="Unassembled WGS sequence"/>
</dbReference>
<comment type="caution">
    <text evidence="5">The sequence shown here is derived from an EMBL/GenBank/DDBJ whole genome shotgun (WGS) entry which is preliminary data.</text>
</comment>
<feature type="compositionally biased region" description="Basic and acidic residues" evidence="4">
    <location>
        <begin position="161"/>
        <end position="175"/>
    </location>
</feature>
<keyword evidence="2" id="KW-0597">Phosphoprotein</keyword>
<name>A0AAN8NEH4_9PEZI</name>
<evidence type="ECO:0000256" key="4">
    <source>
        <dbReference type="SAM" id="MobiDB-lite"/>
    </source>
</evidence>
<dbReference type="Pfam" id="PF04615">
    <property type="entry name" value="Utp14"/>
    <property type="match status" value="2"/>
</dbReference>
<evidence type="ECO:0000313" key="6">
    <source>
        <dbReference type="Proteomes" id="UP001307849"/>
    </source>
</evidence>
<feature type="region of interest" description="Disordered" evidence="4">
    <location>
        <begin position="250"/>
        <end position="285"/>
    </location>
</feature>
<keyword evidence="3" id="KW-0539">Nucleus</keyword>
<dbReference type="GO" id="GO:0032040">
    <property type="term" value="C:small-subunit processome"/>
    <property type="evidence" value="ECO:0007669"/>
    <property type="project" value="InterPro"/>
</dbReference>